<dbReference type="SUPFAM" id="SSF53901">
    <property type="entry name" value="Thiolase-like"/>
    <property type="match status" value="1"/>
</dbReference>
<keyword evidence="8" id="KW-1185">Reference proteome</keyword>
<name>A0A2M8LSI8_9ACTN</name>
<evidence type="ECO:0000256" key="2">
    <source>
        <dbReference type="ARBA" id="ARBA00022679"/>
    </source>
</evidence>
<evidence type="ECO:0000313" key="7">
    <source>
        <dbReference type="EMBL" id="PJE94914.1"/>
    </source>
</evidence>
<dbReference type="Proteomes" id="UP000230407">
    <property type="component" value="Unassembled WGS sequence"/>
</dbReference>
<dbReference type="PANTHER" id="PTHR34069">
    <property type="entry name" value="3-OXOACYL-[ACYL-CARRIER-PROTEIN] SYNTHASE 3"/>
    <property type="match status" value="1"/>
</dbReference>
<feature type="domain" description="Beta-ketoacyl-[acyl-carrier-protein] synthase III N-terminal" evidence="6">
    <location>
        <begin position="142"/>
        <end position="215"/>
    </location>
</feature>
<evidence type="ECO:0000256" key="4">
    <source>
        <dbReference type="SAM" id="MobiDB-lite"/>
    </source>
</evidence>
<gene>
    <name evidence="7" type="ORF">CUT44_24860</name>
</gene>
<evidence type="ECO:0000259" key="5">
    <source>
        <dbReference type="Pfam" id="PF08541"/>
    </source>
</evidence>
<dbReference type="CDD" id="cd00830">
    <property type="entry name" value="KAS_III"/>
    <property type="match status" value="1"/>
</dbReference>
<dbReference type="PANTHER" id="PTHR34069:SF3">
    <property type="entry name" value="ACYL-COA:ACYL-COA ALKYLTRANSFERASE"/>
    <property type="match status" value="1"/>
</dbReference>
<keyword evidence="3" id="KW-0012">Acyltransferase</keyword>
<dbReference type="Pfam" id="PF08545">
    <property type="entry name" value="ACP_syn_III"/>
    <property type="match status" value="1"/>
</dbReference>
<accession>A0A2M8LSI8</accession>
<protein>
    <submittedName>
        <fullName evidence="7">Ketoacyl-ACP synthase III</fullName>
    </submittedName>
</protein>
<dbReference type="AlphaFoldDB" id="A0A2M8LSI8"/>
<evidence type="ECO:0000256" key="3">
    <source>
        <dbReference type="ARBA" id="ARBA00023315"/>
    </source>
</evidence>
<dbReference type="GO" id="GO:0044550">
    <property type="term" value="P:secondary metabolite biosynthetic process"/>
    <property type="evidence" value="ECO:0007669"/>
    <property type="project" value="TreeGrafter"/>
</dbReference>
<comment type="caution">
    <text evidence="7">The sequence shown here is derived from an EMBL/GenBank/DDBJ whole genome shotgun (WGS) entry which is preliminary data.</text>
</comment>
<organism evidence="7 8">
    <name type="scientific">Streptomyces carminius</name>
    <dbReference type="NCBI Taxonomy" id="2665496"/>
    <lineage>
        <taxon>Bacteria</taxon>
        <taxon>Bacillati</taxon>
        <taxon>Actinomycetota</taxon>
        <taxon>Actinomycetes</taxon>
        <taxon>Kitasatosporales</taxon>
        <taxon>Streptomycetaceae</taxon>
        <taxon>Streptomyces</taxon>
    </lineage>
</organism>
<keyword evidence="2" id="KW-0808">Transferase</keyword>
<feature type="compositionally biased region" description="Low complexity" evidence="4">
    <location>
        <begin position="12"/>
        <end position="21"/>
    </location>
</feature>
<dbReference type="InterPro" id="IPR013751">
    <property type="entry name" value="ACP_syn_III_N"/>
</dbReference>
<dbReference type="EMBL" id="PGGW01000067">
    <property type="protein sequence ID" value="PJE94914.1"/>
    <property type="molecule type" value="Genomic_DNA"/>
</dbReference>
<dbReference type="GO" id="GO:0004315">
    <property type="term" value="F:3-oxoacyl-[acyl-carrier-protein] synthase activity"/>
    <property type="evidence" value="ECO:0007669"/>
    <property type="project" value="InterPro"/>
</dbReference>
<evidence type="ECO:0000313" key="8">
    <source>
        <dbReference type="Proteomes" id="UP000230407"/>
    </source>
</evidence>
<dbReference type="InterPro" id="IPR013747">
    <property type="entry name" value="ACP_syn_III_C"/>
</dbReference>
<dbReference type="Pfam" id="PF08541">
    <property type="entry name" value="ACP_syn_III_C"/>
    <property type="match status" value="1"/>
</dbReference>
<feature type="domain" description="Beta-ketoacyl-[acyl-carrier-protein] synthase III C-terminal" evidence="5">
    <location>
        <begin position="253"/>
        <end position="341"/>
    </location>
</feature>
<dbReference type="RefSeq" id="WP_100204170.1">
    <property type="nucleotide sequence ID" value="NZ_PGGW01000067.1"/>
</dbReference>
<dbReference type="InterPro" id="IPR016039">
    <property type="entry name" value="Thiolase-like"/>
</dbReference>
<feature type="region of interest" description="Disordered" evidence="4">
    <location>
        <begin position="344"/>
        <end position="365"/>
    </location>
</feature>
<proteinExistence type="predicted"/>
<dbReference type="Gene3D" id="3.40.47.10">
    <property type="match status" value="1"/>
</dbReference>
<keyword evidence="1" id="KW-0963">Cytoplasm</keyword>
<reference evidence="7 8" key="1">
    <citation type="submission" date="2017-11" db="EMBL/GenBank/DDBJ databases">
        <title>Streptomyces carmine sp. nov., a novel actinomycete isolated from Sophora alopecuroides in Xinjiang, China.</title>
        <authorList>
            <person name="Wang Y."/>
            <person name="Luo X."/>
            <person name="Wan C."/>
            <person name="Zhang L."/>
        </authorList>
    </citation>
    <scope>NUCLEOTIDE SEQUENCE [LARGE SCALE GENOMIC DNA]</scope>
    <source>
        <strain evidence="7 8">TRM SA0054</strain>
    </source>
</reference>
<evidence type="ECO:0000259" key="6">
    <source>
        <dbReference type="Pfam" id="PF08545"/>
    </source>
</evidence>
<dbReference type="GO" id="GO:0006633">
    <property type="term" value="P:fatty acid biosynthetic process"/>
    <property type="evidence" value="ECO:0007669"/>
    <property type="project" value="InterPro"/>
</dbReference>
<evidence type="ECO:0000256" key="1">
    <source>
        <dbReference type="ARBA" id="ARBA00022490"/>
    </source>
</evidence>
<feature type="region of interest" description="Disordered" evidence="4">
    <location>
        <begin position="1"/>
        <end position="21"/>
    </location>
</feature>
<sequence length="365" mass="38789">MKTPTRPRTERPASGPAVPGAPVVLAGVGHDFPGEPVGNDYFENLPGLDVDDAWIRRHTGVATRHWVPEDQRPVDPAERAARQALRDAGLEPGDVDVIIGTSATARPRVNPTSPGNRYMDVALPVQRRLHAVNAFCLDVTGVACAGFLNASAVAKGLLATTSTRTALVVCTENPRPILNFSYRNCVLFGGGAAAGVWRVSEDGTDGIQALALHSDASYYDAFDIDDQDKMVMKGKVVGDTAPPLLRKVTDEALTRAGLGLDDIDWVIPHQGNINLIRDVAGLLGLPEDRTLLNIGRRGNTSSVSVPGCLSEYVHDGTVRRGDRLLSMAIGRGFSTGAMVFSYGSPRHRTRGTAAPAPQPSGGEHP</sequence>